<evidence type="ECO:0000256" key="6">
    <source>
        <dbReference type="ARBA" id="ARBA00022723"/>
    </source>
</evidence>
<evidence type="ECO:0000256" key="8">
    <source>
        <dbReference type="ARBA" id="ARBA00022741"/>
    </source>
</evidence>
<dbReference type="Gene3D" id="3.60.21.10">
    <property type="match status" value="1"/>
</dbReference>
<dbReference type="InterPro" id="IPR006311">
    <property type="entry name" value="TAT_signal"/>
</dbReference>
<dbReference type="RefSeq" id="WP_189896924.1">
    <property type="nucleotide sequence ID" value="NZ_JBHVBU010000029.1"/>
</dbReference>
<comment type="caution">
    <text evidence="14">The sequence shown here is derived from an EMBL/GenBank/DDBJ whole genome shotgun (WGS) entry which is preliminary data.</text>
</comment>
<comment type="cofactor">
    <cofactor evidence="3">
        <name>a divalent metal cation</name>
        <dbReference type="ChEBI" id="CHEBI:60240"/>
    </cofactor>
</comment>
<dbReference type="InterPro" id="IPR041827">
    <property type="entry name" value="CpdB_N"/>
</dbReference>
<evidence type="ECO:0000313" key="14">
    <source>
        <dbReference type="EMBL" id="MFE7963953.1"/>
    </source>
</evidence>
<dbReference type="InterPro" id="IPR004843">
    <property type="entry name" value="Calcineurin-like_PHP"/>
</dbReference>
<comment type="subcellular location">
    <subcellularLocation>
        <location evidence="4">Cell envelope</location>
    </subcellularLocation>
</comment>
<keyword evidence="6" id="KW-0479">Metal-binding</keyword>
<dbReference type="PANTHER" id="PTHR11575:SF6">
    <property type="entry name" value="2',3'-CYCLIC-NUCLEOTIDE 2'-PHOSPHODIESTERASE_3'-NUCLEOTIDASE"/>
    <property type="match status" value="1"/>
</dbReference>
<dbReference type="InterPro" id="IPR006179">
    <property type="entry name" value="5_nucleotidase/apyrase"/>
</dbReference>
<dbReference type="NCBIfam" id="TIGR01409">
    <property type="entry name" value="TAT_signal_seq"/>
    <property type="match status" value="1"/>
</dbReference>
<keyword evidence="7 11" id="KW-0732">Signal</keyword>
<feature type="domain" description="Calcineurin-like phosphoesterase" evidence="12">
    <location>
        <begin position="49"/>
        <end position="295"/>
    </location>
</feature>
<evidence type="ECO:0000256" key="5">
    <source>
        <dbReference type="ARBA" id="ARBA00006654"/>
    </source>
</evidence>
<comment type="catalytic activity">
    <reaction evidence="2">
        <text>a nucleoside 2',3'-cyclic phosphate + H2O = a nucleoside 3'-phosphate + H(+)</text>
        <dbReference type="Rhea" id="RHEA:19621"/>
        <dbReference type="ChEBI" id="CHEBI:15377"/>
        <dbReference type="ChEBI" id="CHEBI:15378"/>
        <dbReference type="ChEBI" id="CHEBI:66949"/>
        <dbReference type="ChEBI" id="CHEBI:66954"/>
        <dbReference type="EC" id="3.1.4.16"/>
    </reaction>
</comment>
<evidence type="ECO:0000256" key="3">
    <source>
        <dbReference type="ARBA" id="ARBA00001968"/>
    </source>
</evidence>
<dbReference type="Pfam" id="PF00149">
    <property type="entry name" value="Metallophos"/>
    <property type="match status" value="1"/>
</dbReference>
<dbReference type="InterPro" id="IPR006146">
    <property type="entry name" value="5'-Nucleotdase_CS"/>
</dbReference>
<keyword evidence="10" id="KW-0511">Multifunctional enzyme</keyword>
<dbReference type="InterPro" id="IPR019546">
    <property type="entry name" value="TAT_signal_bac_arc"/>
</dbReference>
<dbReference type="InterPro" id="IPR008334">
    <property type="entry name" value="5'-Nucleotdase_C"/>
</dbReference>
<evidence type="ECO:0000259" key="12">
    <source>
        <dbReference type="Pfam" id="PF00149"/>
    </source>
</evidence>
<dbReference type="Proteomes" id="UP001600650">
    <property type="component" value="Unassembled WGS sequence"/>
</dbReference>
<dbReference type="Pfam" id="PF02872">
    <property type="entry name" value="5_nucleotid_C"/>
    <property type="match status" value="1"/>
</dbReference>
<gene>
    <name evidence="14" type="ORF">ACFU0X_13010</name>
</gene>
<evidence type="ECO:0000256" key="10">
    <source>
        <dbReference type="ARBA" id="ARBA00023268"/>
    </source>
</evidence>
<sequence>MPLDRRKFLKKSAVTGAGVALAGTVATPAAEAAPEAGRGKKPVKRYALTVMGTTDLHGHVFNWDYYKDAEYQDPAGNAQGLARVSTLVNRIREERGRENTLLLDAGDTIQGTPLTYYYAKVDPITAKGGPVHPMAQAMNAIGYDAVALGNHEFNYGIETLRKFEEQCDFPLLGANAVDAKTLKPAFPPYFVKKFHVKGAPPVKVAVLGLTNPGIAIWDKAYVQGKLAFPGLEEQAAKWVPKLRSMGADVVIVSAHSGTSGTSSYGDQLPHVENAAANVARQVPGIDAILVGHAHAEIAELRVTNEKTGKEVVLSEPLCYAERLTLFDVELTFERGRWQVESVKASLRDAATVEDDPRITRLLGDEHAQVVAYVNQVVGTATETLTTVEARYKDAPIIDLISKVQEDVVRDALAGTEYASLPVLSQASPFSRTSEIPAGDVTIRDLSSLYVYDNTLVAKLLTGAQVRAYLEYSAEYFVQTAAGAPVDVDKLTNANGRPDYNYDYVSGVRYDIDIARPAGSRIKNLTFDGAPVDDAQRFVFAVNNYRANGGGAFPHVASAPELWAESTEIRTRIAEWATAKGVLDPKDFASEDWRLTRDGTPVF</sequence>
<accession>A0ABW6JF07</accession>
<keyword evidence="15" id="KW-1185">Reference proteome</keyword>
<evidence type="ECO:0000313" key="15">
    <source>
        <dbReference type="Proteomes" id="UP001600650"/>
    </source>
</evidence>
<comment type="catalytic activity">
    <reaction evidence="1">
        <text>a ribonucleoside 3'-phosphate + H2O = a ribonucleoside + phosphate</text>
        <dbReference type="Rhea" id="RHEA:10144"/>
        <dbReference type="ChEBI" id="CHEBI:13197"/>
        <dbReference type="ChEBI" id="CHEBI:15377"/>
        <dbReference type="ChEBI" id="CHEBI:18254"/>
        <dbReference type="ChEBI" id="CHEBI:43474"/>
        <dbReference type="EC" id="3.1.3.6"/>
    </reaction>
</comment>
<keyword evidence="9 11" id="KW-0378">Hydrolase</keyword>
<evidence type="ECO:0000256" key="1">
    <source>
        <dbReference type="ARBA" id="ARBA00000527"/>
    </source>
</evidence>
<evidence type="ECO:0000256" key="11">
    <source>
        <dbReference type="RuleBase" id="RU362119"/>
    </source>
</evidence>
<evidence type="ECO:0000256" key="4">
    <source>
        <dbReference type="ARBA" id="ARBA00004196"/>
    </source>
</evidence>
<keyword evidence="8 11" id="KW-0547">Nucleotide-binding</keyword>
<proteinExistence type="inferred from homology"/>
<protein>
    <submittedName>
        <fullName evidence="14">Bifunctional metallophosphatase/5'-nucleotidase</fullName>
    </submittedName>
</protein>
<dbReference type="EMBL" id="JBHVBU010000029">
    <property type="protein sequence ID" value="MFE7963953.1"/>
    <property type="molecule type" value="Genomic_DNA"/>
</dbReference>
<evidence type="ECO:0000256" key="2">
    <source>
        <dbReference type="ARBA" id="ARBA00001730"/>
    </source>
</evidence>
<evidence type="ECO:0000256" key="7">
    <source>
        <dbReference type="ARBA" id="ARBA00022729"/>
    </source>
</evidence>
<feature type="chain" id="PRO_5044954934" evidence="11">
    <location>
        <begin position="33"/>
        <end position="602"/>
    </location>
</feature>
<dbReference type="PROSITE" id="PS51318">
    <property type="entry name" value="TAT"/>
    <property type="match status" value="1"/>
</dbReference>
<evidence type="ECO:0000256" key="9">
    <source>
        <dbReference type="ARBA" id="ARBA00022801"/>
    </source>
</evidence>
<evidence type="ECO:0000259" key="13">
    <source>
        <dbReference type="Pfam" id="PF02872"/>
    </source>
</evidence>
<organism evidence="14 15">
    <name type="scientific">Streptomyces cellulosae</name>
    <dbReference type="NCBI Taxonomy" id="1968"/>
    <lineage>
        <taxon>Bacteria</taxon>
        <taxon>Bacillati</taxon>
        <taxon>Actinomycetota</taxon>
        <taxon>Actinomycetes</taxon>
        <taxon>Kitasatosporales</taxon>
        <taxon>Streptomycetaceae</taxon>
        <taxon>Streptomyces</taxon>
    </lineage>
</organism>
<dbReference type="InterPro" id="IPR036907">
    <property type="entry name" value="5'-Nucleotdase_C_sf"/>
</dbReference>
<comment type="similarity">
    <text evidence="5 11">Belongs to the 5'-nucleotidase family.</text>
</comment>
<feature type="domain" description="5'-Nucleotidase C-terminal" evidence="13">
    <location>
        <begin position="376"/>
        <end position="555"/>
    </location>
</feature>
<feature type="signal peptide" evidence="11">
    <location>
        <begin position="1"/>
        <end position="32"/>
    </location>
</feature>
<dbReference type="InterPro" id="IPR029052">
    <property type="entry name" value="Metallo-depent_PP-like"/>
</dbReference>
<reference evidence="14 15" key="1">
    <citation type="submission" date="2024-09" db="EMBL/GenBank/DDBJ databases">
        <title>The Natural Products Discovery Center: Release of the First 8490 Sequenced Strains for Exploring Actinobacteria Biosynthetic Diversity.</title>
        <authorList>
            <person name="Kalkreuter E."/>
            <person name="Kautsar S.A."/>
            <person name="Yang D."/>
            <person name="Bader C.D."/>
            <person name="Teijaro C.N."/>
            <person name="Fluegel L."/>
            <person name="Davis C.M."/>
            <person name="Simpson J.R."/>
            <person name="Lauterbach L."/>
            <person name="Steele A.D."/>
            <person name="Gui C."/>
            <person name="Meng S."/>
            <person name="Li G."/>
            <person name="Viehrig K."/>
            <person name="Ye F."/>
            <person name="Su P."/>
            <person name="Kiefer A.F."/>
            <person name="Nichols A."/>
            <person name="Cepeda A.J."/>
            <person name="Yan W."/>
            <person name="Fan B."/>
            <person name="Jiang Y."/>
            <person name="Adhikari A."/>
            <person name="Zheng C.-J."/>
            <person name="Schuster L."/>
            <person name="Cowan T.M."/>
            <person name="Smanski M.J."/>
            <person name="Chevrette M.G."/>
            <person name="De Carvalho L.P.S."/>
            <person name="Shen B."/>
        </authorList>
    </citation>
    <scope>NUCLEOTIDE SEQUENCE [LARGE SCALE GENOMIC DNA]</scope>
    <source>
        <strain evidence="14 15">NPDC057399</strain>
    </source>
</reference>
<dbReference type="PROSITE" id="PS00786">
    <property type="entry name" value="5_NUCLEOTIDASE_2"/>
    <property type="match status" value="1"/>
</dbReference>
<dbReference type="CDD" id="cd07410">
    <property type="entry name" value="MPP_CpdB_N"/>
    <property type="match status" value="1"/>
</dbReference>
<name>A0ABW6JF07_STRCE</name>
<dbReference type="PANTHER" id="PTHR11575">
    <property type="entry name" value="5'-NUCLEOTIDASE-RELATED"/>
    <property type="match status" value="1"/>
</dbReference>
<dbReference type="SUPFAM" id="SSF55816">
    <property type="entry name" value="5'-nucleotidase (syn. UDP-sugar hydrolase), C-terminal domain"/>
    <property type="match status" value="1"/>
</dbReference>
<dbReference type="Gene3D" id="3.90.780.10">
    <property type="entry name" value="5'-Nucleotidase, C-terminal domain"/>
    <property type="match status" value="1"/>
</dbReference>
<dbReference type="SUPFAM" id="SSF56300">
    <property type="entry name" value="Metallo-dependent phosphatases"/>
    <property type="match status" value="1"/>
</dbReference>
<dbReference type="PRINTS" id="PR01607">
    <property type="entry name" value="APYRASEFAMLY"/>
</dbReference>